<dbReference type="InterPro" id="IPR013785">
    <property type="entry name" value="Aldolase_TIM"/>
</dbReference>
<comment type="pathway">
    <text evidence="3">Pyrimidine metabolism; UMP biosynthesis via de novo pathway.</text>
</comment>
<dbReference type="Gene3D" id="3.20.20.70">
    <property type="entry name" value="Aldolase class I"/>
    <property type="match status" value="1"/>
</dbReference>
<dbReference type="InterPro" id="IPR005720">
    <property type="entry name" value="Dihydroorotate_DH_cat"/>
</dbReference>
<evidence type="ECO:0000259" key="8">
    <source>
        <dbReference type="Pfam" id="PF01180"/>
    </source>
</evidence>
<evidence type="ECO:0000313" key="10">
    <source>
        <dbReference type="Proteomes" id="UP000002595"/>
    </source>
</evidence>
<dbReference type="InterPro" id="IPR050074">
    <property type="entry name" value="DHO_dehydrogenase"/>
</dbReference>
<dbReference type="UniPathway" id="UPA00070"/>
<evidence type="ECO:0000256" key="3">
    <source>
        <dbReference type="ARBA" id="ARBA00004725"/>
    </source>
</evidence>
<evidence type="ECO:0000256" key="5">
    <source>
        <dbReference type="ARBA" id="ARBA00022643"/>
    </source>
</evidence>
<organism evidence="9 10">
    <name type="scientific">Pyrobaculum islandicum (strain DSM 4184 / JCM 9189 / GEO3)</name>
    <dbReference type="NCBI Taxonomy" id="384616"/>
    <lineage>
        <taxon>Archaea</taxon>
        <taxon>Thermoproteota</taxon>
        <taxon>Thermoprotei</taxon>
        <taxon>Thermoproteales</taxon>
        <taxon>Thermoproteaceae</taxon>
        <taxon>Pyrobaculum</taxon>
    </lineage>
</organism>
<evidence type="ECO:0000256" key="2">
    <source>
        <dbReference type="ARBA" id="ARBA00003125"/>
    </source>
</evidence>
<accession>A1RRV3</accession>
<dbReference type="Proteomes" id="UP000002595">
    <property type="component" value="Chromosome"/>
</dbReference>
<dbReference type="SUPFAM" id="SSF51395">
    <property type="entry name" value="FMN-linked oxidoreductases"/>
    <property type="match status" value="1"/>
</dbReference>
<comment type="cofactor">
    <cofactor evidence="1">
        <name>FMN</name>
        <dbReference type="ChEBI" id="CHEBI:58210"/>
    </cofactor>
</comment>
<keyword evidence="6" id="KW-0665">Pyrimidine biosynthesis</keyword>
<comment type="function">
    <text evidence="2">Catalyzes the conversion of dihydroorotate to orotate with quinone as electron acceptor.</text>
</comment>
<dbReference type="STRING" id="384616.Pisl_0507"/>
<dbReference type="GO" id="GO:0044205">
    <property type="term" value="P:'de novo' UMP biosynthetic process"/>
    <property type="evidence" value="ECO:0007669"/>
    <property type="project" value="UniProtKB-UniPathway"/>
</dbReference>
<evidence type="ECO:0000256" key="7">
    <source>
        <dbReference type="ARBA" id="ARBA00023002"/>
    </source>
</evidence>
<keyword evidence="5" id="KW-0288">FMN</keyword>
<dbReference type="PIRSF" id="PIRSF000164">
    <property type="entry name" value="DHO_oxidase"/>
    <property type="match status" value="1"/>
</dbReference>
<dbReference type="RefSeq" id="WP_011762262.1">
    <property type="nucleotide sequence ID" value="NC_008701.1"/>
</dbReference>
<dbReference type="GeneID" id="4617623"/>
<dbReference type="KEGG" id="pis:Pisl_0507"/>
<evidence type="ECO:0000256" key="1">
    <source>
        <dbReference type="ARBA" id="ARBA00001917"/>
    </source>
</evidence>
<evidence type="ECO:0000256" key="6">
    <source>
        <dbReference type="ARBA" id="ARBA00022975"/>
    </source>
</evidence>
<dbReference type="OrthoDB" id="36608at2157"/>
<dbReference type="PANTHER" id="PTHR48109:SF4">
    <property type="entry name" value="DIHYDROOROTATE DEHYDROGENASE (QUINONE), MITOCHONDRIAL"/>
    <property type="match status" value="1"/>
</dbReference>
<evidence type="ECO:0000313" key="9">
    <source>
        <dbReference type="EMBL" id="ABL87685.1"/>
    </source>
</evidence>
<dbReference type="PANTHER" id="PTHR48109">
    <property type="entry name" value="DIHYDROOROTATE DEHYDROGENASE (QUINONE), MITOCHONDRIAL-RELATED"/>
    <property type="match status" value="1"/>
</dbReference>
<evidence type="ECO:0000256" key="4">
    <source>
        <dbReference type="ARBA" id="ARBA00022630"/>
    </source>
</evidence>
<dbReference type="GO" id="GO:0006207">
    <property type="term" value="P:'de novo' pyrimidine nucleobase biosynthetic process"/>
    <property type="evidence" value="ECO:0007669"/>
    <property type="project" value="TreeGrafter"/>
</dbReference>
<dbReference type="InterPro" id="IPR012135">
    <property type="entry name" value="Dihydroorotate_DH_1_2"/>
</dbReference>
<feature type="domain" description="Dihydroorotate dehydrogenase catalytic" evidence="8">
    <location>
        <begin position="41"/>
        <end position="286"/>
    </location>
</feature>
<dbReference type="eggNOG" id="arCOG00603">
    <property type="taxonomic scope" value="Archaea"/>
</dbReference>
<gene>
    <name evidence="9" type="ordered locus">Pisl_0507</name>
</gene>
<name>A1RRV3_PYRIL</name>
<keyword evidence="4" id="KW-0285">Flavoprotein</keyword>
<dbReference type="AlphaFoldDB" id="A1RRV3"/>
<keyword evidence="7" id="KW-0560">Oxidoreductase</keyword>
<dbReference type="GO" id="GO:0004152">
    <property type="term" value="F:dihydroorotate dehydrogenase activity"/>
    <property type="evidence" value="ECO:0007669"/>
    <property type="project" value="InterPro"/>
</dbReference>
<dbReference type="GO" id="GO:0005737">
    <property type="term" value="C:cytoplasm"/>
    <property type="evidence" value="ECO:0007669"/>
    <property type="project" value="InterPro"/>
</dbReference>
<dbReference type="Pfam" id="PF01180">
    <property type="entry name" value="DHO_dh"/>
    <property type="match status" value="1"/>
</dbReference>
<keyword evidence="10" id="KW-1185">Reference proteome</keyword>
<dbReference type="HOGENOM" id="CLU_917034_0_0_2"/>
<proteinExistence type="predicted"/>
<protein>
    <submittedName>
        <fullName evidence="9">Dihydroorotate dehydrogenase</fullName>
    </submittedName>
</protein>
<sequence>MALLIIIGRLLHYVHPEISHRLGSLLFSLPLPTCRCVQQWEIGDVKVCGPVGVAAGLDKTGRYSRFLSFFCPGFIVVGSTLPYKRRGNKPPRVARIWPYSLVNAMGLNSPGIAAVLHKLTNLNYPIFISIAGFTKEDFLTQLIYLRRYKPTAVEVNISSPTYKGLWRDLPELIDIDMPMFIKVGPSVDVASVIRDVRRLGWGLVVTNTFPIEDNRISVGRGGLSGLLLYKYGFKLLVKVREAAGPDIPIIYSGGLFSCSQLREVLKYANAAEILTSILYFTPYILKILNRCLYSRE</sequence>
<dbReference type="EMBL" id="CP000504">
    <property type="protein sequence ID" value="ABL87685.1"/>
    <property type="molecule type" value="Genomic_DNA"/>
</dbReference>
<reference evidence="9" key="1">
    <citation type="submission" date="2006-12" db="EMBL/GenBank/DDBJ databases">
        <title>Complete sequence of Pyrobaculum islandicum DSM 4184.</title>
        <authorList>
            <person name="Copeland A."/>
            <person name="Lucas S."/>
            <person name="Lapidus A."/>
            <person name="Barry K."/>
            <person name="Detter J.C."/>
            <person name="Glavina del Rio T."/>
            <person name="Dalin E."/>
            <person name="Tice H."/>
            <person name="Pitluck S."/>
            <person name="Meincke L."/>
            <person name="Brettin T."/>
            <person name="Bruce D."/>
            <person name="Han C."/>
            <person name="Tapia R."/>
            <person name="Gilna P."/>
            <person name="Schmutz J."/>
            <person name="Larimer F."/>
            <person name="Land M."/>
            <person name="Hauser L."/>
            <person name="Kyrpides N."/>
            <person name="Mikhailova N."/>
            <person name="Cozen A.E."/>
            <person name="Fitz-Gibbon S.T."/>
            <person name="House C.H."/>
            <person name="Saltikov C."/>
            <person name="Lowe T."/>
            <person name="Richardson P."/>
        </authorList>
    </citation>
    <scope>NUCLEOTIDE SEQUENCE [LARGE SCALE GENOMIC DNA]</scope>
    <source>
        <strain evidence="9">DSM 4184</strain>
    </source>
</reference>